<reference evidence="4 5" key="1">
    <citation type="journal article" date="2023" name="Commun. Biol.">
        <title>Reorganization of the ancestral sex-determining regions during the evolution of trioecy in Pleodorina starrii.</title>
        <authorList>
            <person name="Takahashi K."/>
            <person name="Suzuki S."/>
            <person name="Kawai-Toyooka H."/>
            <person name="Yamamoto K."/>
            <person name="Hamaji T."/>
            <person name="Ootsuki R."/>
            <person name="Yamaguchi H."/>
            <person name="Kawachi M."/>
            <person name="Higashiyama T."/>
            <person name="Nozaki H."/>
        </authorList>
    </citation>
    <scope>NUCLEOTIDE SEQUENCE [LARGE SCALE GENOMIC DNA]</scope>
    <source>
        <strain evidence="4 5">NIES-4479</strain>
    </source>
</reference>
<evidence type="ECO:0000313" key="4">
    <source>
        <dbReference type="EMBL" id="GLC58124.1"/>
    </source>
</evidence>
<name>A0A9W6F6H9_9CHLO</name>
<evidence type="ECO:0000256" key="1">
    <source>
        <dbReference type="ARBA" id="ARBA00008138"/>
    </source>
</evidence>
<protein>
    <recommendedName>
        <fullName evidence="6">S-adenosyl-L-methionine-dependent methyltransferase</fullName>
    </recommendedName>
</protein>
<accession>A0A9W6F6H9</accession>
<dbReference type="InterPro" id="IPR011610">
    <property type="entry name" value="SAM_mthyl_Trfase_ML2640-like"/>
</dbReference>
<keyword evidence="3" id="KW-0808">Transferase</keyword>
<dbReference type="Proteomes" id="UP001165080">
    <property type="component" value="Unassembled WGS sequence"/>
</dbReference>
<proteinExistence type="inferred from homology"/>
<dbReference type="AlphaFoldDB" id="A0A9W6F6H9"/>
<dbReference type="EMBL" id="BRXU01000021">
    <property type="protein sequence ID" value="GLC58124.1"/>
    <property type="molecule type" value="Genomic_DNA"/>
</dbReference>
<dbReference type="GO" id="GO:0032259">
    <property type="term" value="P:methylation"/>
    <property type="evidence" value="ECO:0007669"/>
    <property type="project" value="UniProtKB-KW"/>
</dbReference>
<dbReference type="PANTHER" id="PTHR43619">
    <property type="entry name" value="S-ADENOSYL-L-METHIONINE-DEPENDENT METHYLTRANSFERASE YKTD-RELATED"/>
    <property type="match status" value="1"/>
</dbReference>
<dbReference type="InterPro" id="IPR029063">
    <property type="entry name" value="SAM-dependent_MTases_sf"/>
</dbReference>
<dbReference type="InterPro" id="IPR007213">
    <property type="entry name" value="Ppm1/Ppm2/Tcmp"/>
</dbReference>
<comment type="caution">
    <text evidence="4">The sequence shown here is derived from an EMBL/GenBank/DDBJ whole genome shotgun (WGS) entry which is preliminary data.</text>
</comment>
<dbReference type="SUPFAM" id="SSF53335">
    <property type="entry name" value="S-adenosyl-L-methionine-dependent methyltransferases"/>
    <property type="match status" value="1"/>
</dbReference>
<gene>
    <name evidence="4" type="primary">PLEST007605</name>
    <name evidence="4" type="ORF">PLESTB_001320900</name>
</gene>
<dbReference type="PANTHER" id="PTHR43619:SF2">
    <property type="entry name" value="S-ADENOSYL-L-METHIONINE-DEPENDENT METHYLTRANSFERASES SUPERFAMILY PROTEIN"/>
    <property type="match status" value="1"/>
</dbReference>
<sequence length="328" mass="36187">MAAPGKVVAASSDKKGSSKLGLLYHVTRGQPTNYDMLVFRTLNRDLQLPNHNDDYLAEKLRDELMPFRSWWLKHMPGSKGQLKRTLDNPLWGVPGAVNFIDARTKWFDSAVREAIGAGIRQVVLLAAGYDTRPYRLSVPGVKFFEVDLPSASSTKRALVDKLRFVTDPALRPTYVAADLSRVPLPEALGPATGFDPSHPTLWTVEGLIYYLPAEACAALFRSLAGLSAAGSRIYFDFMAAAALEGRGKFPGFKTTRKSVANKGEPFLSGIEATRDGVAAYLRAFGLRPLDFMTPKDIVGRHLPHLQWSDRLPPIASFYYYAAAEKPRA</sequence>
<dbReference type="GO" id="GO:0008168">
    <property type="term" value="F:methyltransferase activity"/>
    <property type="evidence" value="ECO:0007669"/>
    <property type="project" value="UniProtKB-KW"/>
</dbReference>
<evidence type="ECO:0000256" key="2">
    <source>
        <dbReference type="ARBA" id="ARBA00022603"/>
    </source>
</evidence>
<keyword evidence="2" id="KW-0489">Methyltransferase</keyword>
<evidence type="ECO:0000256" key="3">
    <source>
        <dbReference type="ARBA" id="ARBA00022679"/>
    </source>
</evidence>
<organism evidence="4 5">
    <name type="scientific">Pleodorina starrii</name>
    <dbReference type="NCBI Taxonomy" id="330485"/>
    <lineage>
        <taxon>Eukaryota</taxon>
        <taxon>Viridiplantae</taxon>
        <taxon>Chlorophyta</taxon>
        <taxon>core chlorophytes</taxon>
        <taxon>Chlorophyceae</taxon>
        <taxon>CS clade</taxon>
        <taxon>Chlamydomonadales</taxon>
        <taxon>Volvocaceae</taxon>
        <taxon>Pleodorina</taxon>
    </lineage>
</organism>
<evidence type="ECO:0000313" key="5">
    <source>
        <dbReference type="Proteomes" id="UP001165080"/>
    </source>
</evidence>
<comment type="similarity">
    <text evidence="1">Belongs to the UPF0677 family.</text>
</comment>
<dbReference type="OrthoDB" id="203237at2759"/>
<keyword evidence="5" id="KW-1185">Reference proteome</keyword>
<dbReference type="NCBIfam" id="TIGR00027">
    <property type="entry name" value="mthyl_TIGR00027"/>
    <property type="match status" value="1"/>
</dbReference>
<dbReference type="Gene3D" id="3.40.50.150">
    <property type="entry name" value="Vaccinia Virus protein VP39"/>
    <property type="match status" value="1"/>
</dbReference>
<dbReference type="Pfam" id="PF04072">
    <property type="entry name" value="LCM"/>
    <property type="match status" value="1"/>
</dbReference>
<evidence type="ECO:0008006" key="6">
    <source>
        <dbReference type="Google" id="ProtNLM"/>
    </source>
</evidence>